<protein>
    <recommendedName>
        <fullName evidence="3">Secreted protein</fullName>
    </recommendedName>
</protein>
<comment type="caution">
    <text evidence="1">The sequence shown here is derived from an EMBL/GenBank/DDBJ whole genome shotgun (WGS) entry which is preliminary data.</text>
</comment>
<reference evidence="1 2" key="1">
    <citation type="journal article" date="2024" name="BMC Genomics">
        <title>De novo assembly and annotation of Popillia japonica's genome with initial clues to its potential as an invasive pest.</title>
        <authorList>
            <person name="Cucini C."/>
            <person name="Boschi S."/>
            <person name="Funari R."/>
            <person name="Cardaioli E."/>
            <person name="Iannotti N."/>
            <person name="Marturano G."/>
            <person name="Paoli F."/>
            <person name="Bruttini M."/>
            <person name="Carapelli A."/>
            <person name="Frati F."/>
            <person name="Nardi F."/>
        </authorList>
    </citation>
    <scope>NUCLEOTIDE SEQUENCE [LARGE SCALE GENOMIC DNA]</scope>
    <source>
        <strain evidence="1">DMR45628</strain>
    </source>
</reference>
<dbReference type="AlphaFoldDB" id="A0AAW1HF04"/>
<evidence type="ECO:0008006" key="3">
    <source>
        <dbReference type="Google" id="ProtNLM"/>
    </source>
</evidence>
<dbReference type="EMBL" id="JASPKY010001677">
    <property type="protein sequence ID" value="KAK9674671.1"/>
    <property type="molecule type" value="Genomic_DNA"/>
</dbReference>
<organism evidence="1 2">
    <name type="scientific">Popillia japonica</name>
    <name type="common">Japanese beetle</name>
    <dbReference type="NCBI Taxonomy" id="7064"/>
    <lineage>
        <taxon>Eukaryota</taxon>
        <taxon>Metazoa</taxon>
        <taxon>Ecdysozoa</taxon>
        <taxon>Arthropoda</taxon>
        <taxon>Hexapoda</taxon>
        <taxon>Insecta</taxon>
        <taxon>Pterygota</taxon>
        <taxon>Neoptera</taxon>
        <taxon>Endopterygota</taxon>
        <taxon>Coleoptera</taxon>
        <taxon>Polyphaga</taxon>
        <taxon>Scarabaeiformia</taxon>
        <taxon>Scarabaeidae</taxon>
        <taxon>Rutelinae</taxon>
        <taxon>Popillia</taxon>
    </lineage>
</organism>
<proteinExistence type="predicted"/>
<name>A0AAW1HF04_POPJA</name>
<dbReference type="Proteomes" id="UP001458880">
    <property type="component" value="Unassembled WGS sequence"/>
</dbReference>
<gene>
    <name evidence="1" type="ORF">QE152_g40944</name>
</gene>
<evidence type="ECO:0000313" key="1">
    <source>
        <dbReference type="EMBL" id="KAK9674671.1"/>
    </source>
</evidence>
<evidence type="ECO:0000313" key="2">
    <source>
        <dbReference type="Proteomes" id="UP001458880"/>
    </source>
</evidence>
<keyword evidence="2" id="KW-1185">Reference proteome</keyword>
<sequence>MARALMTVLAFKYFSSGDMYCGFKSSSSAQFPRGTPCMVSSRAHRLNSRGVHLARALLQLTCHNNSD</sequence>
<accession>A0AAW1HF04</accession>